<dbReference type="InterPro" id="IPR050129">
    <property type="entry name" value="Zn_alcohol_dh"/>
</dbReference>
<gene>
    <name evidence="14" type="ORF">G4H13_21970</name>
</gene>
<proteinExistence type="inferred from homology"/>
<dbReference type="RefSeq" id="WP_164429743.1">
    <property type="nucleotide sequence ID" value="NZ_JAAIKT010000026.1"/>
</dbReference>
<dbReference type="EMBL" id="JAAIKT010000026">
    <property type="protein sequence ID" value="NEW72968.1"/>
    <property type="molecule type" value="Genomic_DNA"/>
</dbReference>
<evidence type="ECO:0000256" key="6">
    <source>
        <dbReference type="ARBA" id="ARBA00037908"/>
    </source>
</evidence>
<evidence type="ECO:0000256" key="11">
    <source>
        <dbReference type="ARBA" id="ARBA00049085"/>
    </source>
</evidence>
<keyword evidence="15" id="KW-1185">Reference proteome</keyword>
<dbReference type="CDD" id="cd08231">
    <property type="entry name" value="MDR_TM0436_like"/>
    <property type="match status" value="1"/>
</dbReference>
<evidence type="ECO:0000256" key="10">
    <source>
        <dbReference type="ARBA" id="ARBA00048685"/>
    </source>
</evidence>
<evidence type="ECO:0000256" key="4">
    <source>
        <dbReference type="ARBA" id="ARBA00023002"/>
    </source>
</evidence>
<dbReference type="PANTHER" id="PTHR43401">
    <property type="entry name" value="L-THREONINE 3-DEHYDROGENASE"/>
    <property type="match status" value="1"/>
</dbReference>
<dbReference type="EC" id="1.1.1.329" evidence="8"/>
<protein>
    <recommendedName>
        <fullName evidence="9">2-deoxy-scyllo-inosamine dehydrogenase</fullName>
        <ecNumber evidence="8">1.1.1.329</ecNumber>
    </recommendedName>
</protein>
<dbReference type="Gene3D" id="3.40.50.720">
    <property type="entry name" value="NAD(P)-binding Rossmann-like Domain"/>
    <property type="match status" value="1"/>
</dbReference>
<evidence type="ECO:0000313" key="15">
    <source>
        <dbReference type="Proteomes" id="UP000476310"/>
    </source>
</evidence>
<dbReference type="PANTHER" id="PTHR43401:SF2">
    <property type="entry name" value="L-THREONINE 3-DEHYDROGENASE"/>
    <property type="match status" value="1"/>
</dbReference>
<evidence type="ECO:0000256" key="2">
    <source>
        <dbReference type="ARBA" id="ARBA00022723"/>
    </source>
</evidence>
<comment type="pathway">
    <text evidence="6">Metabolic intermediate biosynthesis; 2-deoxystreptamine biosynthesis; 2-deoxystreptamine from D-glucose 6-phosphate: step 3/4.</text>
</comment>
<dbReference type="SUPFAM" id="SSF50129">
    <property type="entry name" value="GroES-like"/>
    <property type="match status" value="1"/>
</dbReference>
<dbReference type="Pfam" id="PF00107">
    <property type="entry name" value="ADH_zinc_N"/>
    <property type="match status" value="1"/>
</dbReference>
<keyword evidence="2 12" id="KW-0479">Metal-binding</keyword>
<dbReference type="InterPro" id="IPR013154">
    <property type="entry name" value="ADH-like_N"/>
</dbReference>
<evidence type="ECO:0000256" key="5">
    <source>
        <dbReference type="ARBA" id="ARBA00037678"/>
    </source>
</evidence>
<evidence type="ECO:0000256" key="7">
    <source>
        <dbReference type="ARBA" id="ARBA00038004"/>
    </source>
</evidence>
<dbReference type="Pfam" id="PF08240">
    <property type="entry name" value="ADH_N"/>
    <property type="match status" value="1"/>
</dbReference>
<dbReference type="AlphaFoldDB" id="A0A6G4AIA3"/>
<dbReference type="Gene3D" id="3.90.180.10">
    <property type="entry name" value="Medium-chain alcohol dehydrogenases, catalytic domain"/>
    <property type="match status" value="1"/>
</dbReference>
<evidence type="ECO:0000256" key="3">
    <source>
        <dbReference type="ARBA" id="ARBA00022833"/>
    </source>
</evidence>
<comment type="catalytic activity">
    <reaction evidence="10">
        <text>2-deoxy-scyllo-inosamine + NAD(+) = 3-amino-2,3-dideoxy-scyllo-inosose + NADH + H(+)</text>
        <dbReference type="Rhea" id="RHEA:33883"/>
        <dbReference type="ChEBI" id="CHEBI:15378"/>
        <dbReference type="ChEBI" id="CHEBI:57540"/>
        <dbReference type="ChEBI" id="CHEBI:57945"/>
        <dbReference type="ChEBI" id="CHEBI:65002"/>
        <dbReference type="ChEBI" id="CHEBI:65003"/>
        <dbReference type="EC" id="1.1.1.329"/>
    </reaction>
</comment>
<comment type="catalytic activity">
    <reaction evidence="11">
        <text>2-deoxy-scyllo-inosamine + NADP(+) = 3-amino-2,3-dideoxy-scyllo-inosose + NADPH + H(+)</text>
        <dbReference type="Rhea" id="RHEA:33879"/>
        <dbReference type="ChEBI" id="CHEBI:15378"/>
        <dbReference type="ChEBI" id="CHEBI:57783"/>
        <dbReference type="ChEBI" id="CHEBI:58349"/>
        <dbReference type="ChEBI" id="CHEBI:65002"/>
        <dbReference type="ChEBI" id="CHEBI:65003"/>
        <dbReference type="EC" id="1.1.1.329"/>
    </reaction>
</comment>
<organism evidence="14 15">
    <name type="scientific">Streptomyces rhizosphaericus</name>
    <dbReference type="NCBI Taxonomy" id="114699"/>
    <lineage>
        <taxon>Bacteria</taxon>
        <taxon>Bacillati</taxon>
        <taxon>Actinomycetota</taxon>
        <taxon>Actinomycetes</taxon>
        <taxon>Kitasatosporales</taxon>
        <taxon>Streptomycetaceae</taxon>
        <taxon>Streptomyces</taxon>
        <taxon>Streptomyces violaceusniger group</taxon>
    </lineage>
</organism>
<dbReference type="PROSITE" id="PS00059">
    <property type="entry name" value="ADH_ZINC"/>
    <property type="match status" value="1"/>
</dbReference>
<feature type="domain" description="Enoyl reductase (ER)" evidence="13">
    <location>
        <begin position="19"/>
        <end position="374"/>
    </location>
</feature>
<evidence type="ECO:0000259" key="13">
    <source>
        <dbReference type="SMART" id="SM00829"/>
    </source>
</evidence>
<comment type="function">
    <text evidence="5">Catalyzes the oxidation of 2-deoxy-scyllo-inosamine (DOIA) with NAD(+) or NADP(+), forming 3-amino-2,3-dideoxy-scyllo-inosose (amino-DOI).</text>
</comment>
<dbReference type="GO" id="GO:0008270">
    <property type="term" value="F:zinc ion binding"/>
    <property type="evidence" value="ECO:0007669"/>
    <property type="project" value="InterPro"/>
</dbReference>
<name>A0A6G4AIA3_9ACTN</name>
<dbReference type="InterPro" id="IPR020843">
    <property type="entry name" value="ER"/>
</dbReference>
<evidence type="ECO:0000256" key="9">
    <source>
        <dbReference type="ARBA" id="ARBA00039387"/>
    </source>
</evidence>
<evidence type="ECO:0000256" key="8">
    <source>
        <dbReference type="ARBA" id="ARBA00039102"/>
    </source>
</evidence>
<evidence type="ECO:0000313" key="14">
    <source>
        <dbReference type="EMBL" id="NEW72968.1"/>
    </source>
</evidence>
<dbReference type="GO" id="GO:0016491">
    <property type="term" value="F:oxidoreductase activity"/>
    <property type="evidence" value="ECO:0007669"/>
    <property type="project" value="UniProtKB-KW"/>
</dbReference>
<dbReference type="SUPFAM" id="SSF51735">
    <property type="entry name" value="NAD(P)-binding Rossmann-fold domains"/>
    <property type="match status" value="1"/>
</dbReference>
<accession>A0A6G4AIA3</accession>
<evidence type="ECO:0000256" key="1">
    <source>
        <dbReference type="ARBA" id="ARBA00001947"/>
    </source>
</evidence>
<dbReference type="InterPro" id="IPR013149">
    <property type="entry name" value="ADH-like_C"/>
</dbReference>
<sequence length="385" mass="41755">MSIETVPKTSRAAVLTAHGEPLEIWELPIPTELGPGALLVKIEAATVCGSDLHLWDGSLAGSQALSLPVIPGHEMVGSVVRIGEGAERDTFGQPLRVGDRICFTHASCNQCEHCRLDNQPTLCANRQYYMFTSCAEAPYLVGGFAEYCYVFPNSGRVKVPDEVPTEWASAASCALRTVVHSFDRIGRLNPWETVVIQGSGPLGLFATALADHLGAERVITIGAPEDRLKIATSFGATDIVSIADAPEPQDRIDAVRGLLGGRGADVVFEFSGARTAFTEGLGMIKEGGRYMVTGQIDGPGKEVPVRPGFITRQQLTIMGTWSGHIAEYRKALQFMKNTRRRYDFGTLVPHRYPLEQATEALTRMRAQRDIKPVLVPYATAAQVST</sequence>
<evidence type="ECO:0000256" key="12">
    <source>
        <dbReference type="RuleBase" id="RU361277"/>
    </source>
</evidence>
<comment type="cofactor">
    <cofactor evidence="1 12">
        <name>Zn(2+)</name>
        <dbReference type="ChEBI" id="CHEBI:29105"/>
    </cofactor>
</comment>
<comment type="similarity">
    <text evidence="7">Belongs to the zinc-containing alcohol dehydrogenase family. DOIA dehydrogenase subfamily.</text>
</comment>
<dbReference type="SMART" id="SM00829">
    <property type="entry name" value="PKS_ER"/>
    <property type="match status" value="1"/>
</dbReference>
<reference evidence="14" key="1">
    <citation type="submission" date="2020-02" db="EMBL/GenBank/DDBJ databases">
        <title>A new Streptomyces sp. for controlling soil-borne diseases.</title>
        <authorList>
            <person name="Li X."/>
            <person name="Tian Y."/>
            <person name="Gao K."/>
        </authorList>
    </citation>
    <scope>NUCLEOTIDE SEQUENCE [LARGE SCALE GENOMIC DNA]</scope>
    <source>
        <strain evidence="14">0250</strain>
    </source>
</reference>
<dbReference type="InterPro" id="IPR002328">
    <property type="entry name" value="ADH_Zn_CS"/>
</dbReference>
<keyword evidence="3 12" id="KW-0862">Zinc</keyword>
<dbReference type="InterPro" id="IPR036291">
    <property type="entry name" value="NAD(P)-bd_dom_sf"/>
</dbReference>
<comment type="caution">
    <text evidence="14">The sequence shown here is derived from an EMBL/GenBank/DDBJ whole genome shotgun (WGS) entry which is preliminary data.</text>
</comment>
<keyword evidence="4" id="KW-0560">Oxidoreductase</keyword>
<dbReference type="InterPro" id="IPR011032">
    <property type="entry name" value="GroES-like_sf"/>
</dbReference>
<dbReference type="Proteomes" id="UP000476310">
    <property type="component" value="Unassembled WGS sequence"/>
</dbReference>